<evidence type="ECO:0000313" key="4">
    <source>
        <dbReference type="Proteomes" id="UP001519460"/>
    </source>
</evidence>
<dbReference type="AlphaFoldDB" id="A0ABD0LQB5"/>
<feature type="compositionally biased region" description="Polar residues" evidence="1">
    <location>
        <begin position="201"/>
        <end position="214"/>
    </location>
</feature>
<feature type="compositionally biased region" description="Basic and acidic residues" evidence="1">
    <location>
        <begin position="187"/>
        <end position="200"/>
    </location>
</feature>
<comment type="caution">
    <text evidence="3">The sequence shown here is derived from an EMBL/GenBank/DDBJ whole genome shotgun (WGS) entry which is preliminary data.</text>
</comment>
<evidence type="ECO:0008006" key="5">
    <source>
        <dbReference type="Google" id="ProtNLM"/>
    </source>
</evidence>
<feature type="transmembrane region" description="Helical" evidence="2">
    <location>
        <begin position="218"/>
        <end position="239"/>
    </location>
</feature>
<name>A0ABD0LQB5_9CAEN</name>
<organism evidence="3 4">
    <name type="scientific">Batillaria attramentaria</name>
    <dbReference type="NCBI Taxonomy" id="370345"/>
    <lineage>
        <taxon>Eukaryota</taxon>
        <taxon>Metazoa</taxon>
        <taxon>Spiralia</taxon>
        <taxon>Lophotrochozoa</taxon>
        <taxon>Mollusca</taxon>
        <taxon>Gastropoda</taxon>
        <taxon>Caenogastropoda</taxon>
        <taxon>Sorbeoconcha</taxon>
        <taxon>Cerithioidea</taxon>
        <taxon>Batillariidae</taxon>
        <taxon>Batillaria</taxon>
    </lineage>
</organism>
<sequence length="296" mass="32001">MDTRLEYIFLTMVLMTGGSQIATVTVSAVPLAQETPKCDLFLYYDHGTGTCEPCRGLCYAAAVQRTEDQCQALCSAPAPSCVKIAASPVQQNSAPTSAELVVMVVQVNMDKPADVDQPLEEEEEPQSGPLTPTAADSAQTCQENEFWDAGTDRCETCSAYCYDAVARGMTETCAKLCPAYANAQADKPQDALDSKADTKDSSNTPSNRPETSPPDSTIIAIAVCAVVVVLLVVTGSIFLHLRGTRSLCRGLQYARAPVQETFKYPQQVEDNSTTRGRNKLAPGRCHYPDPHYHFVT</sequence>
<gene>
    <name evidence="3" type="ORF">BaRGS_00007237</name>
</gene>
<feature type="region of interest" description="Disordered" evidence="1">
    <location>
        <begin position="187"/>
        <end position="214"/>
    </location>
</feature>
<protein>
    <recommendedName>
        <fullName evidence="5">TNFR-Cys domain-containing protein</fullName>
    </recommendedName>
</protein>
<dbReference type="EMBL" id="JACVVK020000031">
    <property type="protein sequence ID" value="KAK7501433.1"/>
    <property type="molecule type" value="Genomic_DNA"/>
</dbReference>
<feature type="region of interest" description="Disordered" evidence="1">
    <location>
        <begin position="116"/>
        <end position="137"/>
    </location>
</feature>
<accession>A0ABD0LQB5</accession>
<keyword evidence="4" id="KW-1185">Reference proteome</keyword>
<evidence type="ECO:0000256" key="2">
    <source>
        <dbReference type="SAM" id="Phobius"/>
    </source>
</evidence>
<keyword evidence="2" id="KW-0812">Transmembrane</keyword>
<reference evidence="3 4" key="1">
    <citation type="journal article" date="2023" name="Sci. Data">
        <title>Genome assembly of the Korean intertidal mud-creeper Batillaria attramentaria.</title>
        <authorList>
            <person name="Patra A.K."/>
            <person name="Ho P.T."/>
            <person name="Jun S."/>
            <person name="Lee S.J."/>
            <person name="Kim Y."/>
            <person name="Won Y.J."/>
        </authorList>
    </citation>
    <scope>NUCLEOTIDE SEQUENCE [LARGE SCALE GENOMIC DNA]</scope>
    <source>
        <strain evidence="3">Wonlab-2016</strain>
    </source>
</reference>
<feature type="compositionally biased region" description="Polar residues" evidence="1">
    <location>
        <begin position="128"/>
        <end position="137"/>
    </location>
</feature>
<evidence type="ECO:0000256" key="1">
    <source>
        <dbReference type="SAM" id="MobiDB-lite"/>
    </source>
</evidence>
<proteinExistence type="predicted"/>
<evidence type="ECO:0000313" key="3">
    <source>
        <dbReference type="EMBL" id="KAK7501433.1"/>
    </source>
</evidence>
<keyword evidence="2" id="KW-1133">Transmembrane helix</keyword>
<feature type="transmembrane region" description="Helical" evidence="2">
    <location>
        <begin position="7"/>
        <end position="32"/>
    </location>
</feature>
<dbReference type="Proteomes" id="UP001519460">
    <property type="component" value="Unassembled WGS sequence"/>
</dbReference>
<keyword evidence="2" id="KW-0472">Membrane</keyword>